<comment type="caution">
    <text evidence="2">The sequence shown here is derived from an EMBL/GenBank/DDBJ whole genome shotgun (WGS) entry which is preliminary data.</text>
</comment>
<feature type="region of interest" description="Disordered" evidence="1">
    <location>
        <begin position="158"/>
        <end position="235"/>
    </location>
</feature>
<evidence type="ECO:0000313" key="3">
    <source>
        <dbReference type="Proteomes" id="UP000311382"/>
    </source>
</evidence>
<evidence type="ECO:0000256" key="1">
    <source>
        <dbReference type="SAM" id="MobiDB-lite"/>
    </source>
</evidence>
<proteinExistence type="predicted"/>
<feature type="compositionally biased region" description="Basic and acidic residues" evidence="1">
    <location>
        <begin position="172"/>
        <end position="181"/>
    </location>
</feature>
<feature type="compositionally biased region" description="Basic and acidic residues" evidence="1">
    <location>
        <begin position="121"/>
        <end position="137"/>
    </location>
</feature>
<organism evidence="2 3">
    <name type="scientific">Rhodotorula diobovata</name>
    <dbReference type="NCBI Taxonomy" id="5288"/>
    <lineage>
        <taxon>Eukaryota</taxon>
        <taxon>Fungi</taxon>
        <taxon>Dikarya</taxon>
        <taxon>Basidiomycota</taxon>
        <taxon>Pucciniomycotina</taxon>
        <taxon>Microbotryomycetes</taxon>
        <taxon>Sporidiobolales</taxon>
        <taxon>Sporidiobolaceae</taxon>
        <taxon>Rhodotorula</taxon>
    </lineage>
</organism>
<dbReference type="AlphaFoldDB" id="A0A5C5FMY5"/>
<dbReference type="Proteomes" id="UP000311382">
    <property type="component" value="Unassembled WGS sequence"/>
</dbReference>
<gene>
    <name evidence="2" type="ORF">DMC30DRAFT_127492</name>
</gene>
<dbReference type="EMBL" id="SOZI01000217">
    <property type="protein sequence ID" value="TNY17304.1"/>
    <property type="molecule type" value="Genomic_DNA"/>
</dbReference>
<accession>A0A5C5FMY5</accession>
<feature type="compositionally biased region" description="Basic and acidic residues" evidence="1">
    <location>
        <begin position="15"/>
        <end position="27"/>
    </location>
</feature>
<feature type="region of interest" description="Disordered" evidence="1">
    <location>
        <begin position="1"/>
        <end position="45"/>
    </location>
</feature>
<keyword evidence="3" id="KW-1185">Reference proteome</keyword>
<sequence length="274" mass="30391">MAEKSCEDGPMLYEQRARESDTERTHLSLDVLPSGPARTLPRPPPRAHPFLFHRCPRSSSRSCSACISTQVRRLDGDALERGPCVAKVASLGPWLAVRAQDKLPNLCQSAHELAGGGAVRGTERREGELGRSRCGRVDGRTEGWRREAVVPRVCTLEVKMRQQPDQPRGRSRYGEASEKAPHRTRPARSPRPVRTLLRRSPRPGSPAQGTQRSRRGRELGEQRGTLPPRSTGSRHLATLCVTQGASQGRTGQCTPLWLVLKEDEGLRTRPREVT</sequence>
<protein>
    <submittedName>
        <fullName evidence="2">Uncharacterized protein</fullName>
    </submittedName>
</protein>
<name>A0A5C5FMY5_9BASI</name>
<reference evidence="2 3" key="1">
    <citation type="submission" date="2019-03" db="EMBL/GenBank/DDBJ databases">
        <title>Rhodosporidium diobovatum UCD-FST 08-225 genome sequencing, assembly, and annotation.</title>
        <authorList>
            <person name="Fakankun I.U."/>
            <person name="Fristensky B."/>
            <person name="Levin D.B."/>
        </authorList>
    </citation>
    <scope>NUCLEOTIDE SEQUENCE [LARGE SCALE GENOMIC DNA]</scope>
    <source>
        <strain evidence="2 3">UCD-FST 08-225</strain>
    </source>
</reference>
<evidence type="ECO:0000313" key="2">
    <source>
        <dbReference type="EMBL" id="TNY17304.1"/>
    </source>
</evidence>
<feature type="region of interest" description="Disordered" evidence="1">
    <location>
        <begin position="116"/>
        <end position="137"/>
    </location>
</feature>